<keyword evidence="3" id="KW-1185">Reference proteome</keyword>
<protein>
    <submittedName>
        <fullName evidence="2">Protoporphyrinogen oxidase</fullName>
    </submittedName>
</protein>
<dbReference type="Pfam" id="PF01593">
    <property type="entry name" value="Amino_oxidase"/>
    <property type="match status" value="1"/>
</dbReference>
<proteinExistence type="predicted"/>
<comment type="caution">
    <text evidence="2">The sequence shown here is derived from an EMBL/GenBank/DDBJ whole genome shotgun (WGS) entry which is preliminary data.</text>
</comment>
<name>A0A7W6H667_9HYPH</name>
<dbReference type="InterPro" id="IPR002937">
    <property type="entry name" value="Amino_oxidase"/>
</dbReference>
<dbReference type="EMBL" id="JACIEK010000009">
    <property type="protein sequence ID" value="MBB3999289.1"/>
    <property type="molecule type" value="Genomic_DNA"/>
</dbReference>
<evidence type="ECO:0000259" key="1">
    <source>
        <dbReference type="Pfam" id="PF01593"/>
    </source>
</evidence>
<evidence type="ECO:0000313" key="2">
    <source>
        <dbReference type="EMBL" id="MBB3999289.1"/>
    </source>
</evidence>
<organism evidence="2 3">
    <name type="scientific">Aureimonas pseudogalii</name>
    <dbReference type="NCBI Taxonomy" id="1744844"/>
    <lineage>
        <taxon>Bacteria</taxon>
        <taxon>Pseudomonadati</taxon>
        <taxon>Pseudomonadota</taxon>
        <taxon>Alphaproteobacteria</taxon>
        <taxon>Hyphomicrobiales</taxon>
        <taxon>Aurantimonadaceae</taxon>
        <taxon>Aureimonas</taxon>
    </lineage>
</organism>
<dbReference type="GO" id="GO:0016491">
    <property type="term" value="F:oxidoreductase activity"/>
    <property type="evidence" value="ECO:0007669"/>
    <property type="project" value="InterPro"/>
</dbReference>
<reference evidence="2 3" key="1">
    <citation type="submission" date="2020-08" db="EMBL/GenBank/DDBJ databases">
        <title>Genomic Encyclopedia of Type Strains, Phase IV (KMG-IV): sequencing the most valuable type-strain genomes for metagenomic binning, comparative biology and taxonomic classification.</title>
        <authorList>
            <person name="Goeker M."/>
        </authorList>
    </citation>
    <scope>NUCLEOTIDE SEQUENCE [LARGE SCALE GENOMIC DNA]</scope>
    <source>
        <strain evidence="2 3">DSM 102238</strain>
    </source>
</reference>
<dbReference type="AlphaFoldDB" id="A0A7W6H667"/>
<gene>
    <name evidence="2" type="ORF">GGR04_003158</name>
</gene>
<dbReference type="GO" id="GO:0050660">
    <property type="term" value="F:flavin adenine dinucleotide binding"/>
    <property type="evidence" value="ECO:0007669"/>
    <property type="project" value="TreeGrafter"/>
</dbReference>
<dbReference type="PANTHER" id="PTHR21197">
    <property type="entry name" value="UDP-GALACTOPYRANOSE MUTASE"/>
    <property type="match status" value="1"/>
</dbReference>
<dbReference type="PANTHER" id="PTHR21197:SF0">
    <property type="entry name" value="UDP-GALACTOPYRANOSE MUTASE"/>
    <property type="match status" value="1"/>
</dbReference>
<feature type="domain" description="Amine oxidase" evidence="1">
    <location>
        <begin position="11"/>
        <end position="405"/>
    </location>
</feature>
<dbReference type="GO" id="GO:0008767">
    <property type="term" value="F:UDP-galactopyranose mutase activity"/>
    <property type="evidence" value="ECO:0007669"/>
    <property type="project" value="TreeGrafter"/>
</dbReference>
<dbReference type="RefSeq" id="WP_183200842.1">
    <property type="nucleotide sequence ID" value="NZ_JACIEK010000009.1"/>
</dbReference>
<accession>A0A7W6H667</accession>
<dbReference type="GO" id="GO:0005829">
    <property type="term" value="C:cytosol"/>
    <property type="evidence" value="ECO:0007669"/>
    <property type="project" value="TreeGrafter"/>
</dbReference>
<evidence type="ECO:0000313" key="3">
    <source>
        <dbReference type="Proteomes" id="UP000542776"/>
    </source>
</evidence>
<sequence length="468" mass="50710">MLPIAILGAGLAGLTAARELRAQGLPVIVFEAGAAVGGMARSFQDAEGFTYDFGAHFINNRLAEALGAADICRTVKHYGEAVAIDGRSCSHPFGLLAKPGFVVSALRAKLRARVVKTAEDWFRQSYGDALAEHVAMPLAEAWSGAPASLLSPAVGDKFGAGLLKSLYLSAAARVSRRAVCNGYSHEMPESAGIYHVYPEGGLAALLEPMVRALGDTVRLESPVEKIVVENERVVAVRVKGETIAVSAVISTAPVPVLPKIVEGTHALDHLASFRYRPMVFVNLKFEGRGILPDTMLWTPDRSQPFFRVTEAPISMPWLAPEGKTMVTFDIGCEVGDEHWTLSDEALAERCLAGFAKLYPGIDTRYLGAAGVIRTPYAYPVYLAEYETARRRFAETTGVAGLYSIGRNGEFAHILMEDVYWRTLRRMTDVMAYVGATRRERLDVTEAQKPRSAWGWPRKAALPAGGVVA</sequence>
<dbReference type="InterPro" id="IPR036188">
    <property type="entry name" value="FAD/NAD-bd_sf"/>
</dbReference>
<dbReference type="Gene3D" id="3.50.50.60">
    <property type="entry name" value="FAD/NAD(P)-binding domain"/>
    <property type="match status" value="1"/>
</dbReference>
<dbReference type="Proteomes" id="UP000542776">
    <property type="component" value="Unassembled WGS sequence"/>
</dbReference>
<dbReference type="SUPFAM" id="SSF51905">
    <property type="entry name" value="FAD/NAD(P)-binding domain"/>
    <property type="match status" value="1"/>
</dbReference>